<accession>A0A3P7LBW4</accession>
<reference evidence="1 2" key="1">
    <citation type="submission" date="2018-11" db="EMBL/GenBank/DDBJ databases">
        <authorList>
            <consortium name="Pathogen Informatics"/>
        </authorList>
    </citation>
    <scope>NUCLEOTIDE SEQUENCE [LARGE SCALE GENOMIC DNA]</scope>
</reference>
<dbReference type="OrthoDB" id="10530723at2759"/>
<protein>
    <submittedName>
        <fullName evidence="1">Uncharacterized protein</fullName>
    </submittedName>
</protein>
<gene>
    <name evidence="1" type="ORF">DILT_LOCUS10075</name>
</gene>
<organism evidence="1 2">
    <name type="scientific">Dibothriocephalus latus</name>
    <name type="common">Fish tapeworm</name>
    <name type="synonym">Diphyllobothrium latum</name>
    <dbReference type="NCBI Taxonomy" id="60516"/>
    <lineage>
        <taxon>Eukaryota</taxon>
        <taxon>Metazoa</taxon>
        <taxon>Spiralia</taxon>
        <taxon>Lophotrochozoa</taxon>
        <taxon>Platyhelminthes</taxon>
        <taxon>Cestoda</taxon>
        <taxon>Eucestoda</taxon>
        <taxon>Diphyllobothriidea</taxon>
        <taxon>Diphyllobothriidae</taxon>
        <taxon>Dibothriocephalus</taxon>
    </lineage>
</organism>
<dbReference type="Proteomes" id="UP000281553">
    <property type="component" value="Unassembled WGS sequence"/>
</dbReference>
<keyword evidence="2" id="KW-1185">Reference proteome</keyword>
<dbReference type="AlphaFoldDB" id="A0A3P7LBW4"/>
<evidence type="ECO:0000313" key="1">
    <source>
        <dbReference type="EMBL" id="VDN14244.1"/>
    </source>
</evidence>
<evidence type="ECO:0000313" key="2">
    <source>
        <dbReference type="Proteomes" id="UP000281553"/>
    </source>
</evidence>
<proteinExistence type="predicted"/>
<sequence length="135" mass="15578">MQKLCARRRSLRACLFAKATPTPVVTRCLKMSRDIDLLGEAQARYEQLEREWRATVKLISPLDPIKNYLAAVKEKFGKRANLMSEIVEKMRQTQKPLLGVFPIRNFITDYSADTQNTVSRISYLSALLERAEKKM</sequence>
<dbReference type="EMBL" id="UYRU01058696">
    <property type="protein sequence ID" value="VDN14244.1"/>
    <property type="molecule type" value="Genomic_DNA"/>
</dbReference>
<name>A0A3P7LBW4_DIBLA</name>